<dbReference type="Proteomes" id="UP001642484">
    <property type="component" value="Unassembled WGS sequence"/>
</dbReference>
<proteinExistence type="predicted"/>
<accession>A0ABP0PS40</accession>
<evidence type="ECO:0000313" key="1">
    <source>
        <dbReference type="EMBL" id="CAK9078248.1"/>
    </source>
</evidence>
<evidence type="ECO:0000313" key="2">
    <source>
        <dbReference type="Proteomes" id="UP001642484"/>
    </source>
</evidence>
<sequence length="168" mass="18689">VAILHMVPIDHIQSDLPRDLRLDLTALGQMASPAQALWHVAQVIQALHNTLGTAIGQKLAEKGLMHLAIETFASRDRMLQPFVHSKESALFQTAVMAYFGIAYEAVVPVRFDEHVSPTFARESQKRKASSSYMLDQRQVHDTGIAANGGLEFFANRTFVDRHALTQPQ</sequence>
<feature type="non-terminal residue" evidence="1">
    <location>
        <position position="1"/>
    </location>
</feature>
<gene>
    <name evidence="1" type="ORF">CCMP2556_LOCUS38562</name>
</gene>
<name>A0ABP0PS40_9DINO</name>
<organism evidence="1 2">
    <name type="scientific">Durusdinium trenchii</name>
    <dbReference type="NCBI Taxonomy" id="1381693"/>
    <lineage>
        <taxon>Eukaryota</taxon>
        <taxon>Sar</taxon>
        <taxon>Alveolata</taxon>
        <taxon>Dinophyceae</taxon>
        <taxon>Suessiales</taxon>
        <taxon>Symbiodiniaceae</taxon>
        <taxon>Durusdinium</taxon>
    </lineage>
</organism>
<protein>
    <submittedName>
        <fullName evidence="1">Uncharacterized protein</fullName>
    </submittedName>
</protein>
<comment type="caution">
    <text evidence="1">The sequence shown here is derived from an EMBL/GenBank/DDBJ whole genome shotgun (WGS) entry which is preliminary data.</text>
</comment>
<keyword evidence="2" id="KW-1185">Reference proteome</keyword>
<dbReference type="EMBL" id="CAXAMN010023528">
    <property type="protein sequence ID" value="CAK9078248.1"/>
    <property type="molecule type" value="Genomic_DNA"/>
</dbReference>
<feature type="non-terminal residue" evidence="1">
    <location>
        <position position="168"/>
    </location>
</feature>
<reference evidence="1 2" key="1">
    <citation type="submission" date="2024-02" db="EMBL/GenBank/DDBJ databases">
        <authorList>
            <person name="Chen Y."/>
            <person name="Shah S."/>
            <person name="Dougan E. K."/>
            <person name="Thang M."/>
            <person name="Chan C."/>
        </authorList>
    </citation>
    <scope>NUCLEOTIDE SEQUENCE [LARGE SCALE GENOMIC DNA]</scope>
</reference>